<comment type="similarity">
    <text evidence="2">Belongs to the GmhB family.</text>
</comment>
<organism evidence="8 9">
    <name type="scientific">Solidesulfovibrio fructosivorans JJ]</name>
    <dbReference type="NCBI Taxonomy" id="596151"/>
    <lineage>
        <taxon>Bacteria</taxon>
        <taxon>Pseudomonadati</taxon>
        <taxon>Thermodesulfobacteriota</taxon>
        <taxon>Desulfovibrionia</taxon>
        <taxon>Desulfovibrionales</taxon>
        <taxon>Desulfovibrionaceae</taxon>
        <taxon>Solidesulfovibrio</taxon>
    </lineage>
</organism>
<dbReference type="Gene3D" id="3.40.50.1000">
    <property type="entry name" value="HAD superfamily/HAD-like"/>
    <property type="match status" value="1"/>
</dbReference>
<evidence type="ECO:0000313" key="9">
    <source>
        <dbReference type="Proteomes" id="UP000006250"/>
    </source>
</evidence>
<dbReference type="CDD" id="cd07503">
    <property type="entry name" value="HAD_HisB-N"/>
    <property type="match status" value="1"/>
</dbReference>
<dbReference type="OrthoDB" id="9814110at2"/>
<dbReference type="InterPro" id="IPR036412">
    <property type="entry name" value="HAD-like_sf"/>
</dbReference>
<dbReference type="GO" id="GO:0046872">
    <property type="term" value="F:metal ion binding"/>
    <property type="evidence" value="ECO:0007669"/>
    <property type="project" value="UniProtKB-KW"/>
</dbReference>
<gene>
    <name evidence="8" type="ORF">DesfrDRAFT_2207</name>
</gene>
<dbReference type="PANTHER" id="PTHR42891:SF1">
    <property type="entry name" value="D-GLYCERO-BETA-D-MANNO-HEPTOSE-1,7-BISPHOSPHATE 7-PHOSPHATASE"/>
    <property type="match status" value="1"/>
</dbReference>
<dbReference type="Pfam" id="PF13242">
    <property type="entry name" value="Hydrolase_like"/>
    <property type="match status" value="1"/>
</dbReference>
<keyword evidence="5" id="KW-0378">Hydrolase</keyword>
<dbReference type="InterPro" id="IPR004446">
    <property type="entry name" value="Heptose_bisP_phosphatase"/>
</dbReference>
<keyword evidence="6" id="KW-0119">Carbohydrate metabolism</keyword>
<dbReference type="NCBIfam" id="TIGR01656">
    <property type="entry name" value="Histidinol-ppas"/>
    <property type="match status" value="1"/>
</dbReference>
<evidence type="ECO:0000256" key="7">
    <source>
        <dbReference type="ARBA" id="ARBA00031828"/>
    </source>
</evidence>
<dbReference type="SUPFAM" id="SSF56784">
    <property type="entry name" value="HAD-like"/>
    <property type="match status" value="1"/>
</dbReference>
<accession>E1JX83</accession>
<evidence type="ECO:0000313" key="8">
    <source>
        <dbReference type="EMBL" id="EFL51048.1"/>
    </source>
</evidence>
<dbReference type="GO" id="GO:0005975">
    <property type="term" value="P:carbohydrate metabolic process"/>
    <property type="evidence" value="ECO:0007669"/>
    <property type="project" value="InterPro"/>
</dbReference>
<dbReference type="STRING" id="596151.DesfrDRAFT_2207"/>
<comment type="subcellular location">
    <subcellularLocation>
        <location evidence="1">Cytoplasm</location>
    </subcellularLocation>
</comment>
<dbReference type="Proteomes" id="UP000006250">
    <property type="component" value="Unassembled WGS sequence"/>
</dbReference>
<reference evidence="8 9" key="1">
    <citation type="submission" date="2010-08" db="EMBL/GenBank/DDBJ databases">
        <title>The draft genome of Desulfovibrio fructosovorans JJ.</title>
        <authorList>
            <consortium name="US DOE Joint Genome Institute (JGI-PGF)"/>
            <person name="Lucas S."/>
            <person name="Copeland A."/>
            <person name="Lapidus A."/>
            <person name="Cheng J.-F."/>
            <person name="Bruce D."/>
            <person name="Goodwin L."/>
            <person name="Pitluck S."/>
            <person name="Land M.L."/>
            <person name="Hauser L."/>
            <person name="Chang Y.-J."/>
            <person name="Jeffries C."/>
            <person name="Wall J.D."/>
            <person name="Stahl D.A."/>
            <person name="Arkin A.P."/>
            <person name="Dehal P."/>
            <person name="Stolyar S.M."/>
            <person name="Hazen T.C."/>
            <person name="Woyke T.J."/>
        </authorList>
    </citation>
    <scope>NUCLEOTIDE SEQUENCE [LARGE SCALE GENOMIC DNA]</scope>
    <source>
        <strain evidence="8 9">JJ</strain>
    </source>
</reference>
<proteinExistence type="inferred from homology"/>
<dbReference type="RefSeq" id="WP_005993830.1">
    <property type="nucleotide sequence ID" value="NZ_AECZ01000013.1"/>
</dbReference>
<dbReference type="NCBIfam" id="TIGR01662">
    <property type="entry name" value="HAD-SF-IIIA"/>
    <property type="match status" value="1"/>
</dbReference>
<evidence type="ECO:0000256" key="6">
    <source>
        <dbReference type="ARBA" id="ARBA00023277"/>
    </source>
</evidence>
<keyword evidence="9" id="KW-1185">Reference proteome</keyword>
<dbReference type="AlphaFoldDB" id="E1JX83"/>
<dbReference type="InterPro" id="IPR023214">
    <property type="entry name" value="HAD_sf"/>
</dbReference>
<dbReference type="EMBL" id="AECZ01000013">
    <property type="protein sequence ID" value="EFL51048.1"/>
    <property type="molecule type" value="Genomic_DNA"/>
</dbReference>
<protein>
    <recommendedName>
        <fullName evidence="7">D,D-heptose 1,7-bisphosphate phosphatase</fullName>
    </recommendedName>
</protein>
<keyword evidence="4" id="KW-0479">Metal-binding</keyword>
<dbReference type="InterPro" id="IPR006549">
    <property type="entry name" value="HAD-SF_hydro_IIIA"/>
</dbReference>
<evidence type="ECO:0000256" key="4">
    <source>
        <dbReference type="ARBA" id="ARBA00022723"/>
    </source>
</evidence>
<dbReference type="GO" id="GO:0016791">
    <property type="term" value="F:phosphatase activity"/>
    <property type="evidence" value="ECO:0007669"/>
    <property type="project" value="InterPro"/>
</dbReference>
<dbReference type="eggNOG" id="COG0241">
    <property type="taxonomic scope" value="Bacteria"/>
</dbReference>
<comment type="caution">
    <text evidence="8">The sequence shown here is derived from an EMBL/GenBank/DDBJ whole genome shotgun (WGS) entry which is preliminary data.</text>
</comment>
<name>E1JX83_SOLFR</name>
<dbReference type="GO" id="GO:0005737">
    <property type="term" value="C:cytoplasm"/>
    <property type="evidence" value="ECO:0007669"/>
    <property type="project" value="UniProtKB-SubCell"/>
</dbReference>
<dbReference type="PANTHER" id="PTHR42891">
    <property type="entry name" value="D-GLYCERO-BETA-D-MANNO-HEPTOSE-1,7-BISPHOSPHATE 7-PHOSPHATASE"/>
    <property type="match status" value="1"/>
</dbReference>
<sequence length="206" mass="21939">MAPPTIRDVLLDRDGTIIEERHYLRDPDGVALVPGGGEALGRLSRAGKRLFCVTNQSGIGRGYYTQTHFQAVQKRLVDLLVPFGAKITETAFCPHAPTDNCACRKPATGLFEALSARHGLDPAATAMIGDAASDIAFGLAFGAAVTILVMTGHGRRDAAKLELPHLSGDIWVLAERQPGWPHVLARDLPAAVAFLLEAETAGTPRP</sequence>
<evidence type="ECO:0000256" key="1">
    <source>
        <dbReference type="ARBA" id="ARBA00004496"/>
    </source>
</evidence>
<dbReference type="InterPro" id="IPR006543">
    <property type="entry name" value="Histidinol-phos"/>
</dbReference>
<evidence type="ECO:0000256" key="2">
    <source>
        <dbReference type="ARBA" id="ARBA00005628"/>
    </source>
</evidence>
<evidence type="ECO:0000256" key="3">
    <source>
        <dbReference type="ARBA" id="ARBA00022490"/>
    </source>
</evidence>
<keyword evidence="3" id="KW-0963">Cytoplasm</keyword>
<evidence type="ECO:0000256" key="5">
    <source>
        <dbReference type="ARBA" id="ARBA00022801"/>
    </source>
</evidence>